<proteinExistence type="predicted"/>
<reference evidence="1" key="1">
    <citation type="submission" date="2022-02" db="EMBL/GenBank/DDBJ databases">
        <title>Plant Genome Project.</title>
        <authorList>
            <person name="Zhang R.-G."/>
        </authorList>
    </citation>
    <scope>NUCLEOTIDE SEQUENCE</scope>
    <source>
        <strain evidence="1">AT1</strain>
    </source>
</reference>
<evidence type="ECO:0000313" key="1">
    <source>
        <dbReference type="EMBL" id="KAI8538914.1"/>
    </source>
</evidence>
<comment type="caution">
    <text evidence="1">The sequence shown here is derived from an EMBL/GenBank/DDBJ whole genome shotgun (WGS) entry which is preliminary data.</text>
</comment>
<evidence type="ECO:0000313" key="2">
    <source>
        <dbReference type="Proteomes" id="UP001062846"/>
    </source>
</evidence>
<name>A0ACC0MEB4_RHOML</name>
<sequence>MSAIFSCSSKMGTALQLYILQISRWDAVKSTGFQKNGSKTLDEVLNHPEDVEWLGLQDGKLRGFKWPGMEIILDEANAHFCMKGFDFSLDGKFLVPV</sequence>
<keyword evidence="2" id="KW-1185">Reference proteome</keyword>
<accession>A0ACC0MEB4</accession>
<dbReference type="EMBL" id="CM046396">
    <property type="protein sequence ID" value="KAI8538914.1"/>
    <property type="molecule type" value="Genomic_DNA"/>
</dbReference>
<organism evidence="1 2">
    <name type="scientific">Rhododendron molle</name>
    <name type="common">Chinese azalea</name>
    <name type="synonym">Azalea mollis</name>
    <dbReference type="NCBI Taxonomy" id="49168"/>
    <lineage>
        <taxon>Eukaryota</taxon>
        <taxon>Viridiplantae</taxon>
        <taxon>Streptophyta</taxon>
        <taxon>Embryophyta</taxon>
        <taxon>Tracheophyta</taxon>
        <taxon>Spermatophyta</taxon>
        <taxon>Magnoliopsida</taxon>
        <taxon>eudicotyledons</taxon>
        <taxon>Gunneridae</taxon>
        <taxon>Pentapetalae</taxon>
        <taxon>asterids</taxon>
        <taxon>Ericales</taxon>
        <taxon>Ericaceae</taxon>
        <taxon>Ericoideae</taxon>
        <taxon>Rhodoreae</taxon>
        <taxon>Rhododendron</taxon>
    </lineage>
</organism>
<gene>
    <name evidence="1" type="ORF">RHMOL_Rhmol09G0140400</name>
</gene>
<dbReference type="Proteomes" id="UP001062846">
    <property type="component" value="Chromosome 9"/>
</dbReference>
<protein>
    <submittedName>
        <fullName evidence="1">Uncharacterized protein</fullName>
    </submittedName>
</protein>